<organism evidence="1 2">
    <name type="scientific">Enterococcus hirae (strain ATCC 9790 / DSM 20160 / JCM 8729 / LMG 6399 / NBRC 3181 / NCIMB 6459 / NCDO 1258 / NCTC 12367 / WDCM 00089 / R)</name>
    <dbReference type="NCBI Taxonomy" id="768486"/>
    <lineage>
        <taxon>Bacteria</taxon>
        <taxon>Bacillati</taxon>
        <taxon>Bacillota</taxon>
        <taxon>Bacilli</taxon>
        <taxon>Lactobacillales</taxon>
        <taxon>Enterococcaceae</taxon>
        <taxon>Enterococcus</taxon>
    </lineage>
</organism>
<reference evidence="1 2" key="1">
    <citation type="journal article" date="2012" name="J. Bacteriol.">
        <title>Genome sequence of Enterococcus hirae (Streptococcus faecalis) ATCC 9790, a model organism for the study of ion transport, bioenergetics, and copper homeostasis.</title>
        <authorList>
            <person name="Gaechter T."/>
            <person name="Wunderlin C."/>
            <person name="Schmidheini T."/>
            <person name="Solioz M."/>
        </authorList>
    </citation>
    <scope>NUCLEOTIDE SEQUENCE [LARGE SCALE GENOMIC DNA]</scope>
    <source>
        <strain evidence="2">ATCC 9790 / DSM 20160 / JCM 8729 / LMG 6399 / NBRC 3181 / NCIMB 6459 / NCDO 1258 / NCTC 12367 / WDCM 00089 / R</strain>
    </source>
</reference>
<dbReference type="EMBL" id="CP003504">
    <property type="protein sequence ID" value="AFM70019.1"/>
    <property type="molecule type" value="Genomic_DNA"/>
</dbReference>
<gene>
    <name evidence="1" type="ordered locus">EHR_05315</name>
</gene>
<sequence length="88" mass="10202">MGHVNYFYQTFYGIINDEHVSFIFLLQLIESVCIFASRKILRCLEYTFVDIIDWKTIPDALVTKVFPDKCAFGGVLTSFTKAIEINLR</sequence>
<dbReference type="AlphaFoldDB" id="I6T9U1"/>
<proteinExistence type="predicted"/>
<dbReference type="HOGENOM" id="CLU_2464307_0_0_9"/>
<keyword evidence="2" id="KW-1185">Reference proteome</keyword>
<dbReference type="Proteomes" id="UP000002895">
    <property type="component" value="Chromosome"/>
</dbReference>
<protein>
    <submittedName>
        <fullName evidence="1">Uncharacterized protein</fullName>
    </submittedName>
</protein>
<dbReference type="PATRIC" id="fig|768486.3.peg.1014"/>
<evidence type="ECO:0000313" key="1">
    <source>
        <dbReference type="EMBL" id="AFM70019.1"/>
    </source>
</evidence>
<dbReference type="KEGG" id="ehr:EHR_05315"/>
<evidence type="ECO:0000313" key="2">
    <source>
        <dbReference type="Proteomes" id="UP000002895"/>
    </source>
</evidence>
<name>I6T9U1_ENTHA</name>
<accession>I6T9U1</accession>